<dbReference type="PANTHER" id="PTHR42770">
    <property type="entry name" value="AMINO ACID TRANSPORTER-RELATED"/>
    <property type="match status" value="1"/>
</dbReference>
<feature type="transmembrane region" description="Helical" evidence="6">
    <location>
        <begin position="182"/>
        <end position="202"/>
    </location>
</feature>
<organism evidence="7 8">
    <name type="scientific">Allisonella histaminiformans</name>
    <dbReference type="NCBI Taxonomy" id="209880"/>
    <lineage>
        <taxon>Bacteria</taxon>
        <taxon>Bacillati</taxon>
        <taxon>Bacillota</taxon>
        <taxon>Negativicutes</taxon>
        <taxon>Veillonellales</taxon>
        <taxon>Veillonellaceae</taxon>
        <taxon>Allisonella</taxon>
    </lineage>
</organism>
<evidence type="ECO:0000256" key="4">
    <source>
        <dbReference type="ARBA" id="ARBA00022989"/>
    </source>
</evidence>
<evidence type="ECO:0000313" key="8">
    <source>
        <dbReference type="Proteomes" id="UP000199689"/>
    </source>
</evidence>
<dbReference type="GO" id="GO:0022857">
    <property type="term" value="F:transmembrane transporter activity"/>
    <property type="evidence" value="ECO:0007669"/>
    <property type="project" value="InterPro"/>
</dbReference>
<feature type="transmembrane region" description="Helical" evidence="6">
    <location>
        <begin position="88"/>
        <end position="110"/>
    </location>
</feature>
<comment type="subcellular location">
    <subcellularLocation>
        <location evidence="1">Cell membrane</location>
        <topology evidence="1">Multi-pass membrane protein</topology>
    </subcellularLocation>
</comment>
<evidence type="ECO:0000256" key="5">
    <source>
        <dbReference type="ARBA" id="ARBA00023136"/>
    </source>
</evidence>
<keyword evidence="3 6" id="KW-0812">Transmembrane</keyword>
<evidence type="ECO:0000256" key="6">
    <source>
        <dbReference type="SAM" id="Phobius"/>
    </source>
</evidence>
<dbReference type="RefSeq" id="WP_091363119.1">
    <property type="nucleotide sequence ID" value="NZ_FMXA01000004.1"/>
</dbReference>
<gene>
    <name evidence="7" type="ORF">SAMN02910343_00309</name>
</gene>
<evidence type="ECO:0000256" key="3">
    <source>
        <dbReference type="ARBA" id="ARBA00022692"/>
    </source>
</evidence>
<sequence>MGHSKNKVGVIQFTILTIVSMTDGIIMIPTLAAGVGAISLYAWITTTLGAVILAYAFAKCGRFNKKSGGLGGYAEYGFGKAGNFLANYTYAISLMIANVGIAISVVSYASSFFNAQLSTMQVIMYSAMILILTAVAVVGGTSFSVKMSSLSMILQMVPVLIISMVGLFFFKPDIFSAAWNPHHYTFVQTIGLSNSFTLWAFLGLESACSNMERVKNPERNVPIAVIAATVAIGVFSILYTTVIQGIVPNAVLAQSNAPFGEACAYMFGPKAGHVVTALMIFGCGGALIAWQFTLVELLRAGAQEGYFPKVFGRVNAYEIPIRGIAVMLLVQMMLLSMTGSPSMVAQFDALIKLSTVANLVPYVLAMASLDIMQRQAGKDSDLTRMAAVAGGAYSIYACIQCGMDSVTYGMVTVLVGLMIYGLYAVRLQTPYRSRRMR</sequence>
<accession>A0A1G5V1Q7</accession>
<dbReference type="OrthoDB" id="9762947at2"/>
<feature type="transmembrane region" description="Helical" evidence="6">
    <location>
        <begin position="122"/>
        <end position="145"/>
    </location>
</feature>
<dbReference type="GeneID" id="87755356"/>
<name>A0A1G5V1Q7_9FIRM</name>
<keyword evidence="8" id="KW-1185">Reference proteome</keyword>
<dbReference type="STRING" id="209880.SAMN02910343_00309"/>
<dbReference type="PIRSF" id="PIRSF006060">
    <property type="entry name" value="AA_transporter"/>
    <property type="match status" value="1"/>
</dbReference>
<dbReference type="EMBL" id="FMXA01000004">
    <property type="protein sequence ID" value="SDA39813.1"/>
    <property type="molecule type" value="Genomic_DNA"/>
</dbReference>
<dbReference type="PANTHER" id="PTHR42770:SF6">
    <property type="entry name" value="PUTRESCINE TRANSPORTER POTE"/>
    <property type="match status" value="1"/>
</dbReference>
<feature type="transmembrane region" description="Helical" evidence="6">
    <location>
        <begin position="152"/>
        <end position="170"/>
    </location>
</feature>
<evidence type="ECO:0000256" key="2">
    <source>
        <dbReference type="ARBA" id="ARBA00022475"/>
    </source>
</evidence>
<keyword evidence="2" id="KW-1003">Cell membrane</keyword>
<reference evidence="7 8" key="1">
    <citation type="submission" date="2016-10" db="EMBL/GenBank/DDBJ databases">
        <authorList>
            <person name="de Groot N.N."/>
        </authorList>
    </citation>
    <scope>NUCLEOTIDE SEQUENCE [LARGE SCALE GENOMIC DNA]</scope>
    <source>
        <strain evidence="7 8">DSM 15230</strain>
    </source>
</reference>
<feature type="transmembrane region" description="Helical" evidence="6">
    <location>
        <begin position="319"/>
        <end position="337"/>
    </location>
</feature>
<dbReference type="AlphaFoldDB" id="A0A1G5V1Q7"/>
<dbReference type="GO" id="GO:0005886">
    <property type="term" value="C:plasma membrane"/>
    <property type="evidence" value="ECO:0007669"/>
    <property type="project" value="UniProtKB-SubCell"/>
</dbReference>
<proteinExistence type="predicted"/>
<evidence type="ECO:0000313" key="7">
    <source>
        <dbReference type="EMBL" id="SDA39813.1"/>
    </source>
</evidence>
<feature type="transmembrane region" description="Helical" evidence="6">
    <location>
        <begin position="38"/>
        <end position="58"/>
    </location>
</feature>
<dbReference type="Proteomes" id="UP000199689">
    <property type="component" value="Unassembled WGS sequence"/>
</dbReference>
<evidence type="ECO:0000256" key="1">
    <source>
        <dbReference type="ARBA" id="ARBA00004651"/>
    </source>
</evidence>
<dbReference type="InterPro" id="IPR002293">
    <property type="entry name" value="AA/rel_permease1"/>
</dbReference>
<feature type="transmembrane region" description="Helical" evidence="6">
    <location>
        <begin position="12"/>
        <end position="32"/>
    </location>
</feature>
<keyword evidence="5 6" id="KW-0472">Membrane</keyword>
<keyword evidence="4 6" id="KW-1133">Transmembrane helix</keyword>
<dbReference type="Pfam" id="PF13520">
    <property type="entry name" value="AA_permease_2"/>
    <property type="match status" value="1"/>
</dbReference>
<feature type="transmembrane region" description="Helical" evidence="6">
    <location>
        <begin position="405"/>
        <end position="427"/>
    </location>
</feature>
<dbReference type="Gene3D" id="1.20.1740.10">
    <property type="entry name" value="Amino acid/polyamine transporter I"/>
    <property type="match status" value="1"/>
</dbReference>
<dbReference type="InterPro" id="IPR050367">
    <property type="entry name" value="APC_superfamily"/>
</dbReference>
<feature type="transmembrane region" description="Helical" evidence="6">
    <location>
        <begin position="274"/>
        <end position="298"/>
    </location>
</feature>
<dbReference type="NCBIfam" id="NF007938">
    <property type="entry name" value="PRK10655.1"/>
    <property type="match status" value="1"/>
</dbReference>
<protein>
    <submittedName>
        <fullName evidence="7">Amino acid/polyamine/organocation transporter, APC superfamily</fullName>
    </submittedName>
</protein>
<feature type="transmembrane region" description="Helical" evidence="6">
    <location>
        <begin position="223"/>
        <end position="247"/>
    </location>
</feature>